<reference evidence="2" key="1">
    <citation type="journal article" date="2022" name="Mol. Ecol. Resour.">
        <title>The genomes of chicory, endive, great burdock and yacon provide insights into Asteraceae palaeo-polyploidization history and plant inulin production.</title>
        <authorList>
            <person name="Fan W."/>
            <person name="Wang S."/>
            <person name="Wang H."/>
            <person name="Wang A."/>
            <person name="Jiang F."/>
            <person name="Liu H."/>
            <person name="Zhao H."/>
            <person name="Xu D."/>
            <person name="Zhang Y."/>
        </authorList>
    </citation>
    <scope>NUCLEOTIDE SEQUENCE [LARGE SCALE GENOMIC DNA]</scope>
    <source>
        <strain evidence="2">cv. Niubang</strain>
    </source>
</reference>
<name>A0ACB9EKR2_ARCLA</name>
<keyword evidence="2" id="KW-1185">Reference proteome</keyword>
<evidence type="ECO:0000313" key="1">
    <source>
        <dbReference type="EMBL" id="KAI3759193.1"/>
    </source>
</evidence>
<comment type="caution">
    <text evidence="1">The sequence shown here is derived from an EMBL/GenBank/DDBJ whole genome shotgun (WGS) entry which is preliminary data.</text>
</comment>
<reference evidence="1 2" key="2">
    <citation type="journal article" date="2022" name="Mol. Ecol. Resour.">
        <title>The genomes of chicory, endive, great burdock and yacon provide insights into Asteraceae paleo-polyploidization history and plant inulin production.</title>
        <authorList>
            <person name="Fan W."/>
            <person name="Wang S."/>
            <person name="Wang H."/>
            <person name="Wang A."/>
            <person name="Jiang F."/>
            <person name="Liu H."/>
            <person name="Zhao H."/>
            <person name="Xu D."/>
            <person name="Zhang Y."/>
        </authorList>
    </citation>
    <scope>NUCLEOTIDE SEQUENCE [LARGE SCALE GENOMIC DNA]</scope>
    <source>
        <strain evidence="2">cv. Niubang</strain>
    </source>
</reference>
<gene>
    <name evidence="1" type="ORF">L6452_06810</name>
</gene>
<dbReference type="Proteomes" id="UP001055879">
    <property type="component" value="Linkage Group LG02"/>
</dbReference>
<accession>A0ACB9EKR2</accession>
<sequence length="180" mass="20493">MSIPLSLQDAVTPFRILGGEAQIVQIMLNPEDKVSAKREDIYKKVAEGIGGSSWESFENELLSEEVASSCSPTEICLKKLHRIPGYIKGRAASTKHVLATENLRIELELEKNKSKALKEEVKRIKEEQLKVQEEQVKFQKEQAKFKEEQLKFQEEQNQMKDKMNLMMAQLSKLSALGSQN</sequence>
<proteinExistence type="predicted"/>
<protein>
    <submittedName>
        <fullName evidence="1">Uncharacterized protein</fullName>
    </submittedName>
</protein>
<dbReference type="EMBL" id="CM042048">
    <property type="protein sequence ID" value="KAI3759193.1"/>
    <property type="molecule type" value="Genomic_DNA"/>
</dbReference>
<evidence type="ECO:0000313" key="2">
    <source>
        <dbReference type="Proteomes" id="UP001055879"/>
    </source>
</evidence>
<organism evidence="1 2">
    <name type="scientific">Arctium lappa</name>
    <name type="common">Greater burdock</name>
    <name type="synonym">Lappa major</name>
    <dbReference type="NCBI Taxonomy" id="4217"/>
    <lineage>
        <taxon>Eukaryota</taxon>
        <taxon>Viridiplantae</taxon>
        <taxon>Streptophyta</taxon>
        <taxon>Embryophyta</taxon>
        <taxon>Tracheophyta</taxon>
        <taxon>Spermatophyta</taxon>
        <taxon>Magnoliopsida</taxon>
        <taxon>eudicotyledons</taxon>
        <taxon>Gunneridae</taxon>
        <taxon>Pentapetalae</taxon>
        <taxon>asterids</taxon>
        <taxon>campanulids</taxon>
        <taxon>Asterales</taxon>
        <taxon>Asteraceae</taxon>
        <taxon>Carduoideae</taxon>
        <taxon>Cardueae</taxon>
        <taxon>Arctiinae</taxon>
        <taxon>Arctium</taxon>
    </lineage>
</organism>